<keyword evidence="2" id="KW-0732">Signal</keyword>
<evidence type="ECO:0000256" key="2">
    <source>
        <dbReference type="SAM" id="SignalP"/>
    </source>
</evidence>
<evidence type="ECO:0000313" key="3">
    <source>
        <dbReference type="EMBL" id="MDN3493546.1"/>
    </source>
</evidence>
<dbReference type="Proteomes" id="UP001231197">
    <property type="component" value="Unassembled WGS sequence"/>
</dbReference>
<reference evidence="3 4" key="1">
    <citation type="journal article" date="2023" name="Int. J. Syst. Evol. Microbiol.">
        <title>Winogradskyella bathintestinalis sp. nov., isolated from the intestine of the deep-sea loosejaw dragonfish, Malacosteus niger.</title>
        <authorList>
            <person name="Uniacke-Lowe S."/>
            <person name="Johnson C.N."/>
            <person name="Stanton C."/>
            <person name="Hill C."/>
            <person name="Ross P."/>
        </authorList>
    </citation>
    <scope>NUCLEOTIDE SEQUENCE [LARGE SCALE GENOMIC DNA]</scope>
    <source>
        <strain evidence="3 4">APC 3343</strain>
    </source>
</reference>
<evidence type="ECO:0000313" key="4">
    <source>
        <dbReference type="Proteomes" id="UP001231197"/>
    </source>
</evidence>
<organism evidence="3 4">
    <name type="scientific">Winogradskyella bathintestinalis</name>
    <dbReference type="NCBI Taxonomy" id="3035208"/>
    <lineage>
        <taxon>Bacteria</taxon>
        <taxon>Pseudomonadati</taxon>
        <taxon>Bacteroidota</taxon>
        <taxon>Flavobacteriia</taxon>
        <taxon>Flavobacteriales</taxon>
        <taxon>Flavobacteriaceae</taxon>
        <taxon>Winogradskyella</taxon>
    </lineage>
</organism>
<accession>A0ABT7ZX16</accession>
<keyword evidence="4" id="KW-1185">Reference proteome</keyword>
<dbReference type="RefSeq" id="WP_290207208.1">
    <property type="nucleotide sequence ID" value="NZ_JASDDK010000004.1"/>
</dbReference>
<keyword evidence="1" id="KW-0175">Coiled coil</keyword>
<comment type="caution">
    <text evidence="3">The sequence shown here is derived from an EMBL/GenBank/DDBJ whole genome shotgun (WGS) entry which is preliminary data.</text>
</comment>
<gene>
    <name evidence="3" type="ORF">QMA06_12515</name>
</gene>
<proteinExistence type="predicted"/>
<sequence>MIVLKYAITLVLFSIYTTANCQIITVSESYKGDKRVVEIDKAQIIEINSTLEIQVSKEKLLLAIKSQFPQLNETVELESQLIRLQQALRNQSAVISILENQMPSAEEQKTFFEIMDGFLTEVQSDPILSSRYEELSAEFFTNEAFVRGNSLESYIISNLNNDISTIKAELKTIETNQYNVSVVAYKKDVSGGDRVHIQNYDTYSNRDFFTVERWVTSLSAEDQQQLEALAEIAKENNEREFQLFQTLKAKLIDEFGSLSCVIAFKNNSIDLIQNMELNDVIPVEIKVKISALQSAIHQFETLYQILKTDLRQWNIGVLLQIKNRALSVVDSLKNIDTNISDFKTLLSQTDLAADFSPLLNEFNTCYIEVQTNIKKLENGISLLFGLQTNYIANKSIGDEVLSFSLDNLPDKGFINLKDTGKRQNGDELLIEAILRIPSKVENTPEQIFTLEQREFTIQLIGARSEVAVGLIFANPFNKDDLNLQSNRDFFYAPSASILLKFGSSKSYFYNEFIDFGVGLNFASPDFNTDGSPEFGVGLITTAFKDIISIGINYNTTIDNFYWFFGINLPFNLPGLPVNTIKN</sequence>
<feature type="signal peptide" evidence="2">
    <location>
        <begin position="1"/>
        <end position="21"/>
    </location>
</feature>
<feature type="chain" id="PRO_5046823536" evidence="2">
    <location>
        <begin position="22"/>
        <end position="582"/>
    </location>
</feature>
<name>A0ABT7ZX16_9FLAO</name>
<feature type="coiled-coil region" evidence="1">
    <location>
        <begin position="81"/>
        <end position="108"/>
    </location>
</feature>
<protein>
    <submittedName>
        <fullName evidence="3">Uncharacterized protein</fullName>
    </submittedName>
</protein>
<dbReference type="EMBL" id="JASDDK010000004">
    <property type="protein sequence ID" value="MDN3493546.1"/>
    <property type="molecule type" value="Genomic_DNA"/>
</dbReference>
<evidence type="ECO:0000256" key="1">
    <source>
        <dbReference type="SAM" id="Coils"/>
    </source>
</evidence>